<dbReference type="EMBL" id="JAACAK010000062">
    <property type="protein sequence ID" value="NIR75077.1"/>
    <property type="molecule type" value="Genomic_DNA"/>
</dbReference>
<dbReference type="Pfam" id="PF25594">
    <property type="entry name" value="GldB_lipo"/>
    <property type="match status" value="1"/>
</dbReference>
<evidence type="ECO:0000313" key="2">
    <source>
        <dbReference type="Proteomes" id="UP000702544"/>
    </source>
</evidence>
<evidence type="ECO:0000313" key="1">
    <source>
        <dbReference type="EMBL" id="NIR75077.1"/>
    </source>
</evidence>
<accession>A0AAE5CAY0</accession>
<dbReference type="AlphaFoldDB" id="A0AAE5CAY0"/>
<dbReference type="InterPro" id="IPR019853">
    <property type="entry name" value="GldB-like"/>
</dbReference>
<name>A0AAE5CAY0_9BACT</name>
<reference evidence="1 2" key="1">
    <citation type="submission" date="2020-01" db="EMBL/GenBank/DDBJ databases">
        <title>Genomes assembled from Gulf of Kutch pelagic sediment metagenomes.</title>
        <authorList>
            <person name="Chandrashekar M."/>
            <person name="Mahajan M.S."/>
            <person name="Dave K.J."/>
            <person name="Vatsa P."/>
            <person name="Nathani N.M."/>
        </authorList>
    </citation>
    <scope>NUCLEOTIDE SEQUENCE [LARGE SCALE GENOMIC DNA]</scope>
    <source>
        <strain evidence="1">KS3-K002</strain>
    </source>
</reference>
<gene>
    <name evidence="1" type="ORF">GWO12_08200</name>
</gene>
<dbReference type="Proteomes" id="UP000702544">
    <property type="component" value="Unassembled WGS sequence"/>
</dbReference>
<protein>
    <recommendedName>
        <fullName evidence="3">DUF2268 domain-containing protein</fullName>
    </recommendedName>
</protein>
<comment type="caution">
    <text evidence="1">The sequence shown here is derived from an EMBL/GenBank/DDBJ whole genome shotgun (WGS) entry which is preliminary data.</text>
</comment>
<sequence>MTRASLPLLTLLFRQAVLVIVAVMTTLPAFAQSPRPEDARIVTGDIERFFAMALELEAAESERDSAWIVLKSYYLAGTPGLHDFILARIGSEFQLLAKMRSRSAYYAHLPESLEGIEEVEPELRAAFERFEELYPDAVFADVYFVIGRMNSGGTTSADKLLIGAEMYGLDADAPTHELNDWERAVLRDQEILPAIVVHELIHVNQAPMQGPITLLAASIREGSADFLGELLVGRNINEHIHEWANPREAELWGEFREVMHGTDLSAWLYGGADPAVGRPADLGYWMGYRIAKAHYDRAEDKRQAVADILQITDFESFLERSGYAETVSRD</sequence>
<evidence type="ECO:0008006" key="3">
    <source>
        <dbReference type="Google" id="ProtNLM"/>
    </source>
</evidence>
<proteinExistence type="predicted"/>
<organism evidence="1 2">
    <name type="scientific">Candidatus Kutchimonas denitrificans</name>
    <dbReference type="NCBI Taxonomy" id="3056748"/>
    <lineage>
        <taxon>Bacteria</taxon>
        <taxon>Pseudomonadati</taxon>
        <taxon>Gemmatimonadota</taxon>
        <taxon>Gemmatimonadia</taxon>
        <taxon>Candidatus Palauibacterales</taxon>
        <taxon>Candidatus Palauibacteraceae</taxon>
        <taxon>Candidatus Kutchimonas</taxon>
    </lineage>
</organism>